<proteinExistence type="predicted"/>
<sequence length="578" mass="65365">MADFIPTRRYLNNSDAHIHHNIRIKRMSFSSVNTPPIIEIEKMFDQFYIFGAPPDITEHVDPVLLVTYPSTTNSSTQTNEILNQLKSFSFPSGFHEINNENNNTKKGKNQKVSTHINNDQILLNEFVFYLSSNSKEKTYGICVQFQIPSTASPFFCTHFSRKYPFCLCFLSKVPFLSSHFQFASYLALFLCGSQKSLKGQGNDLHKPRIPIPVKGFCHSSLTLDKNFPAVAVLKGFSVPKLFFEELTFYHNLPVNPDISDMRSRAPIPLSNEMALCVPYHFTRNKCLAYPTFHAFFSALNPSAIVKIYTSLLLEQRILFVSQDLQLASFAVIASNSLISPLISQACIAPILPDDERFQCILQSPVPYVVGSTTENENADVIVDLDNGSISTNSDIPSLPESELLIQKLEQLISSSSESILVPPKEVKSFFGAKSMNPAYDKFMDSTNVYVFPTVFTKYTPIKYILTPFIIEDILTLFSEFFIPSVNERIASCFVTDTTDPENPITVLNKDLLMNIVPNEEKEFYSSFIATQVFSEFCEKKADEFSKSKLDNIEKSKKDFSHSISLPSFRKKDLPEKTV</sequence>
<evidence type="ECO:0000259" key="1">
    <source>
        <dbReference type="PROSITE" id="PS50211"/>
    </source>
</evidence>
<dbReference type="RefSeq" id="XP_068364454.1">
    <property type="nucleotide sequence ID" value="XM_068500717.1"/>
</dbReference>
<dbReference type="InterPro" id="IPR043153">
    <property type="entry name" value="DENN_C"/>
</dbReference>
<dbReference type="VEuPathDB" id="TrichDB:TRFO_19303"/>
<dbReference type="SMART" id="SM00799">
    <property type="entry name" value="DENN"/>
    <property type="match status" value="1"/>
</dbReference>
<dbReference type="Proteomes" id="UP000179807">
    <property type="component" value="Unassembled WGS sequence"/>
</dbReference>
<protein>
    <recommendedName>
        <fullName evidence="1">UDENN domain-containing protein</fullName>
    </recommendedName>
</protein>
<dbReference type="AlphaFoldDB" id="A0A1J4KNP5"/>
<keyword evidence="3" id="KW-1185">Reference proteome</keyword>
<dbReference type="InterPro" id="IPR051942">
    <property type="entry name" value="DENN_domain_containing_2"/>
</dbReference>
<evidence type="ECO:0000313" key="2">
    <source>
        <dbReference type="EMBL" id="OHT11318.1"/>
    </source>
</evidence>
<dbReference type="EMBL" id="MLAK01000591">
    <property type="protein sequence ID" value="OHT11318.1"/>
    <property type="molecule type" value="Genomic_DNA"/>
</dbReference>
<gene>
    <name evidence="2" type="ORF">TRFO_19303</name>
</gene>
<dbReference type="PROSITE" id="PS50211">
    <property type="entry name" value="DENN"/>
    <property type="match status" value="1"/>
</dbReference>
<accession>A0A1J4KNP5</accession>
<feature type="domain" description="UDENN" evidence="1">
    <location>
        <begin position="45"/>
        <end position="547"/>
    </location>
</feature>
<dbReference type="PANTHER" id="PTHR15288:SF0">
    <property type="entry name" value="UDENN DOMAIN-CONTAINING PROTEIN"/>
    <property type="match status" value="1"/>
</dbReference>
<evidence type="ECO:0000313" key="3">
    <source>
        <dbReference type="Proteomes" id="UP000179807"/>
    </source>
</evidence>
<dbReference type="InterPro" id="IPR005113">
    <property type="entry name" value="uDENN_dom"/>
</dbReference>
<dbReference type="Pfam" id="PF03456">
    <property type="entry name" value="uDENN"/>
    <property type="match status" value="1"/>
</dbReference>
<dbReference type="GeneID" id="94835421"/>
<dbReference type="Pfam" id="PF02141">
    <property type="entry name" value="DENN"/>
    <property type="match status" value="1"/>
</dbReference>
<comment type="caution">
    <text evidence="2">The sequence shown here is derived from an EMBL/GenBank/DDBJ whole genome shotgun (WGS) entry which is preliminary data.</text>
</comment>
<dbReference type="Gene3D" id="3.40.50.11500">
    <property type="match status" value="1"/>
</dbReference>
<dbReference type="Gene3D" id="3.30.450.200">
    <property type="match status" value="1"/>
</dbReference>
<dbReference type="InterPro" id="IPR037516">
    <property type="entry name" value="Tripartite_DENN"/>
</dbReference>
<organism evidence="2 3">
    <name type="scientific">Tritrichomonas foetus</name>
    <dbReference type="NCBI Taxonomy" id="1144522"/>
    <lineage>
        <taxon>Eukaryota</taxon>
        <taxon>Metamonada</taxon>
        <taxon>Parabasalia</taxon>
        <taxon>Tritrichomonadida</taxon>
        <taxon>Tritrichomonadidae</taxon>
        <taxon>Tritrichomonas</taxon>
    </lineage>
</organism>
<dbReference type="OrthoDB" id="10266080at2759"/>
<dbReference type="PANTHER" id="PTHR15288">
    <property type="entry name" value="DENN DOMAIN-CONTAINING PROTEIN 2"/>
    <property type="match status" value="1"/>
</dbReference>
<name>A0A1J4KNP5_9EUKA</name>
<dbReference type="InterPro" id="IPR001194">
    <property type="entry name" value="cDENN_dom"/>
</dbReference>
<reference evidence="2" key="1">
    <citation type="submission" date="2016-10" db="EMBL/GenBank/DDBJ databases">
        <authorList>
            <person name="Benchimol M."/>
            <person name="Almeida L.G."/>
            <person name="Vasconcelos A.T."/>
            <person name="Perreira-Neves A."/>
            <person name="Rosa I.A."/>
            <person name="Tasca T."/>
            <person name="Bogo M.R."/>
            <person name="de Souza W."/>
        </authorList>
    </citation>
    <scope>NUCLEOTIDE SEQUENCE [LARGE SCALE GENOMIC DNA]</scope>
    <source>
        <strain evidence="2">K</strain>
    </source>
</reference>